<dbReference type="AlphaFoldDB" id="A0AAP0KPQ2"/>
<protein>
    <submittedName>
        <fullName evidence="1">Uncharacterized protein</fullName>
    </submittedName>
</protein>
<sequence length="190" mass="21650">MDLTVQELNQWIEGNDQEVEEEIKSVLQKISVETMSVITLKSIEVNEVTLVEGYWSEIEEKLEVSSSETDIIIGKDEEEVNEMKLEVISKRSKEMQIENKEDQPLVLVKPPTLPHISVEFKREVEVKERETCGAKTGWCQDYRQYHPPKDGDGWVEGSLVVSKAGYTIHVCPPSNLRAHPGLLEHDYVAS</sequence>
<keyword evidence="2" id="KW-1185">Reference proteome</keyword>
<organism evidence="1 2">
    <name type="scientific">Stephania japonica</name>
    <dbReference type="NCBI Taxonomy" id="461633"/>
    <lineage>
        <taxon>Eukaryota</taxon>
        <taxon>Viridiplantae</taxon>
        <taxon>Streptophyta</taxon>
        <taxon>Embryophyta</taxon>
        <taxon>Tracheophyta</taxon>
        <taxon>Spermatophyta</taxon>
        <taxon>Magnoliopsida</taxon>
        <taxon>Ranunculales</taxon>
        <taxon>Menispermaceae</taxon>
        <taxon>Menispermoideae</taxon>
        <taxon>Cissampelideae</taxon>
        <taxon>Stephania</taxon>
    </lineage>
</organism>
<gene>
    <name evidence="1" type="ORF">Sjap_003440</name>
</gene>
<dbReference type="EMBL" id="JBBNAE010000001">
    <property type="protein sequence ID" value="KAK9155960.1"/>
    <property type="molecule type" value="Genomic_DNA"/>
</dbReference>
<proteinExistence type="predicted"/>
<dbReference type="Proteomes" id="UP001417504">
    <property type="component" value="Unassembled WGS sequence"/>
</dbReference>
<name>A0AAP0KPQ2_9MAGN</name>
<evidence type="ECO:0000313" key="1">
    <source>
        <dbReference type="EMBL" id="KAK9155960.1"/>
    </source>
</evidence>
<accession>A0AAP0KPQ2</accession>
<evidence type="ECO:0000313" key="2">
    <source>
        <dbReference type="Proteomes" id="UP001417504"/>
    </source>
</evidence>
<reference evidence="1 2" key="1">
    <citation type="submission" date="2024-01" db="EMBL/GenBank/DDBJ databases">
        <title>Genome assemblies of Stephania.</title>
        <authorList>
            <person name="Yang L."/>
        </authorList>
    </citation>
    <scope>NUCLEOTIDE SEQUENCE [LARGE SCALE GENOMIC DNA]</scope>
    <source>
        <strain evidence="1">QJT</strain>
        <tissue evidence="1">Leaf</tissue>
    </source>
</reference>
<comment type="caution">
    <text evidence="1">The sequence shown here is derived from an EMBL/GenBank/DDBJ whole genome shotgun (WGS) entry which is preliminary data.</text>
</comment>